<dbReference type="EMBL" id="CP019336">
    <property type="protein sequence ID" value="AUC23179.1"/>
    <property type="molecule type" value="Genomic_DNA"/>
</dbReference>
<protein>
    <submittedName>
        <fullName evidence="1">Uncharacterized protein</fullName>
    </submittedName>
</protein>
<reference evidence="1 2" key="1">
    <citation type="submission" date="2017-02" db="EMBL/GenBank/DDBJ databases">
        <title>Trade-off between light-utilization and light-protection in marine flavobacteria.</title>
        <authorList>
            <person name="Kumagai Y."/>
            <person name="Yoshizawa S."/>
            <person name="Kogure K."/>
            <person name="Iwasaki W."/>
        </authorList>
    </citation>
    <scope>NUCLEOTIDE SEQUENCE [LARGE SCALE GENOMIC DNA]</scope>
    <source>
        <strain evidence="1 2">KCTC 23670</strain>
    </source>
</reference>
<proteinExistence type="predicted"/>
<dbReference type="RefSeq" id="WP_208889280.1">
    <property type="nucleotide sequence ID" value="NZ_CP019336.1"/>
</dbReference>
<evidence type="ECO:0000313" key="2">
    <source>
        <dbReference type="Proteomes" id="UP000232721"/>
    </source>
</evidence>
<dbReference type="Proteomes" id="UP000232721">
    <property type="component" value="Chromosome"/>
</dbReference>
<name>A0ABN5F8Q5_9FLAO</name>
<organism evidence="1 2">
    <name type="scientific">Polaribacter sejongensis</name>
    <dbReference type="NCBI Taxonomy" id="985043"/>
    <lineage>
        <taxon>Bacteria</taxon>
        <taxon>Pseudomonadati</taxon>
        <taxon>Bacteroidota</taxon>
        <taxon>Flavobacteriia</taxon>
        <taxon>Flavobacteriales</taxon>
        <taxon>Flavobacteriaceae</taxon>
    </lineage>
</organism>
<keyword evidence="2" id="KW-1185">Reference proteome</keyword>
<sequence>MKNICISFIVLFISFTINSQEKAGPNRLFELQKKKVEIDINKDIFTSVTTNMYVSKKPQALIVGLFLPISYETKKSKINNNPAAERMEFKGEQMINSENVLLLTGTIIKKGIEFTKQKYYIKQDENTCIELTTMLAVNADAKDKMMLMKIVHSVIEKN</sequence>
<evidence type="ECO:0000313" key="1">
    <source>
        <dbReference type="EMBL" id="AUC23179.1"/>
    </source>
</evidence>
<accession>A0ABN5F8Q5</accession>
<gene>
    <name evidence="1" type="ORF">BTO15_14230</name>
</gene>